<evidence type="ECO:0000313" key="3">
    <source>
        <dbReference type="Proteomes" id="UP000054007"/>
    </source>
</evidence>
<sequence length="259" mass="28336">MLSSAHVRVLRARVLSTKSATLCRRPLFTNFRALSSTAAAAPPESAASPAPIPHDGKKIYEGPLTRTFRRLKVLSVSSLFATTAISPFFFIVESHLPTVARISLAAIAVTTSAVSTGLVSYCTRPYVTRMSKFKTPAGGYELEITSLTMFLNPRITKIYDTDFLVDTQRPMAKWELPFRVLLPTSRKDEIPAPGTEETVAETFTKDGELLGSWVVKWGNSGDGECRALGSVDRYFNVHLELLQRKADAGQTAQAEPPVA</sequence>
<keyword evidence="1" id="KW-0472">Membrane</keyword>
<dbReference type="Proteomes" id="UP000054007">
    <property type="component" value="Unassembled WGS sequence"/>
</dbReference>
<dbReference type="GO" id="GO:0031966">
    <property type="term" value="C:mitochondrial membrane"/>
    <property type="evidence" value="ECO:0007669"/>
    <property type="project" value="TreeGrafter"/>
</dbReference>
<dbReference type="GO" id="GO:0033615">
    <property type="term" value="P:mitochondrial proton-transporting ATP synthase complex assembly"/>
    <property type="evidence" value="ECO:0007669"/>
    <property type="project" value="TreeGrafter"/>
</dbReference>
<gene>
    <name evidence="2" type="ORF">CYLTODRAFT_420665</name>
</gene>
<feature type="transmembrane region" description="Helical" evidence="1">
    <location>
        <begin position="98"/>
        <end position="122"/>
    </location>
</feature>
<dbReference type="AlphaFoldDB" id="A0A0D7BH36"/>
<name>A0A0D7BH36_9AGAR</name>
<evidence type="ECO:0000256" key="1">
    <source>
        <dbReference type="SAM" id="Phobius"/>
    </source>
</evidence>
<feature type="transmembrane region" description="Helical" evidence="1">
    <location>
        <begin position="73"/>
        <end position="92"/>
    </location>
</feature>
<dbReference type="InterPro" id="IPR045325">
    <property type="entry name" value="TMEM70/TMEM186/TMEM223"/>
</dbReference>
<keyword evidence="1" id="KW-1133">Transmembrane helix</keyword>
<keyword evidence="1" id="KW-0812">Transmembrane</keyword>
<dbReference type="OrthoDB" id="5386199at2759"/>
<dbReference type="PANTHER" id="PTHR13281:SF0">
    <property type="entry name" value="TRANSMEMBRANE PROTEIN 70, MITOCHONDRIAL"/>
    <property type="match status" value="1"/>
</dbReference>
<dbReference type="Pfam" id="PF06979">
    <property type="entry name" value="TMEM70"/>
    <property type="match status" value="1"/>
</dbReference>
<accession>A0A0D7BH36</accession>
<evidence type="ECO:0000313" key="2">
    <source>
        <dbReference type="EMBL" id="KIY69485.1"/>
    </source>
</evidence>
<dbReference type="PANTHER" id="PTHR13281">
    <property type="entry name" value="TRANSMEMBRANE PROTEIN 70, MITOCHONDRIAL"/>
    <property type="match status" value="1"/>
</dbReference>
<organism evidence="2 3">
    <name type="scientific">Cylindrobasidium torrendii FP15055 ss-10</name>
    <dbReference type="NCBI Taxonomy" id="1314674"/>
    <lineage>
        <taxon>Eukaryota</taxon>
        <taxon>Fungi</taxon>
        <taxon>Dikarya</taxon>
        <taxon>Basidiomycota</taxon>
        <taxon>Agaricomycotina</taxon>
        <taxon>Agaricomycetes</taxon>
        <taxon>Agaricomycetidae</taxon>
        <taxon>Agaricales</taxon>
        <taxon>Marasmiineae</taxon>
        <taxon>Physalacriaceae</taxon>
        <taxon>Cylindrobasidium</taxon>
    </lineage>
</organism>
<dbReference type="InterPro" id="IPR009724">
    <property type="entry name" value="TMEM70"/>
</dbReference>
<dbReference type="EMBL" id="KN880483">
    <property type="protein sequence ID" value="KIY69485.1"/>
    <property type="molecule type" value="Genomic_DNA"/>
</dbReference>
<proteinExistence type="predicted"/>
<protein>
    <submittedName>
        <fullName evidence="2">Uncharacterized protein</fullName>
    </submittedName>
</protein>
<reference evidence="2 3" key="1">
    <citation type="journal article" date="2015" name="Fungal Genet. Biol.">
        <title>Evolution of novel wood decay mechanisms in Agaricales revealed by the genome sequences of Fistulina hepatica and Cylindrobasidium torrendii.</title>
        <authorList>
            <person name="Floudas D."/>
            <person name="Held B.W."/>
            <person name="Riley R."/>
            <person name="Nagy L.G."/>
            <person name="Koehler G."/>
            <person name="Ransdell A.S."/>
            <person name="Younus H."/>
            <person name="Chow J."/>
            <person name="Chiniquy J."/>
            <person name="Lipzen A."/>
            <person name="Tritt A."/>
            <person name="Sun H."/>
            <person name="Haridas S."/>
            <person name="LaButti K."/>
            <person name="Ohm R.A."/>
            <person name="Kues U."/>
            <person name="Blanchette R.A."/>
            <person name="Grigoriev I.V."/>
            <person name="Minto R.E."/>
            <person name="Hibbett D.S."/>
        </authorList>
    </citation>
    <scope>NUCLEOTIDE SEQUENCE [LARGE SCALE GENOMIC DNA]</scope>
    <source>
        <strain evidence="2 3">FP15055 ss-10</strain>
    </source>
</reference>
<keyword evidence="3" id="KW-1185">Reference proteome</keyword>